<keyword evidence="2" id="KW-1185">Reference proteome</keyword>
<dbReference type="Proteomes" id="UP000828390">
    <property type="component" value="Unassembled WGS sequence"/>
</dbReference>
<proteinExistence type="predicted"/>
<protein>
    <submittedName>
        <fullName evidence="1">Uncharacterized protein</fullName>
    </submittedName>
</protein>
<dbReference type="AlphaFoldDB" id="A0A9D4RVR1"/>
<evidence type="ECO:0000313" key="2">
    <source>
        <dbReference type="Proteomes" id="UP000828390"/>
    </source>
</evidence>
<dbReference type="EMBL" id="JAIWYP010000001">
    <property type="protein sequence ID" value="KAH3882884.1"/>
    <property type="molecule type" value="Genomic_DNA"/>
</dbReference>
<gene>
    <name evidence="1" type="ORF">DPMN_006830</name>
</gene>
<sequence length="59" mass="6574">MDLVMKKGIYCHIRLAQLSAIAQSGYEKLTPLLRLQTLALLNIRALGQLFDILISYAGL</sequence>
<accession>A0A9D4RVR1</accession>
<evidence type="ECO:0000313" key="1">
    <source>
        <dbReference type="EMBL" id="KAH3882884.1"/>
    </source>
</evidence>
<comment type="caution">
    <text evidence="1">The sequence shown here is derived from an EMBL/GenBank/DDBJ whole genome shotgun (WGS) entry which is preliminary data.</text>
</comment>
<organism evidence="1 2">
    <name type="scientific">Dreissena polymorpha</name>
    <name type="common">Zebra mussel</name>
    <name type="synonym">Mytilus polymorpha</name>
    <dbReference type="NCBI Taxonomy" id="45954"/>
    <lineage>
        <taxon>Eukaryota</taxon>
        <taxon>Metazoa</taxon>
        <taxon>Spiralia</taxon>
        <taxon>Lophotrochozoa</taxon>
        <taxon>Mollusca</taxon>
        <taxon>Bivalvia</taxon>
        <taxon>Autobranchia</taxon>
        <taxon>Heteroconchia</taxon>
        <taxon>Euheterodonta</taxon>
        <taxon>Imparidentia</taxon>
        <taxon>Neoheterodontei</taxon>
        <taxon>Myida</taxon>
        <taxon>Dreissenoidea</taxon>
        <taxon>Dreissenidae</taxon>
        <taxon>Dreissena</taxon>
    </lineage>
</organism>
<reference evidence="1" key="2">
    <citation type="submission" date="2020-11" db="EMBL/GenBank/DDBJ databases">
        <authorList>
            <person name="McCartney M.A."/>
            <person name="Auch B."/>
            <person name="Kono T."/>
            <person name="Mallez S."/>
            <person name="Becker A."/>
            <person name="Gohl D.M."/>
            <person name="Silverstein K.A.T."/>
            <person name="Koren S."/>
            <person name="Bechman K.B."/>
            <person name="Herman A."/>
            <person name="Abrahante J.E."/>
            <person name="Garbe J."/>
        </authorList>
    </citation>
    <scope>NUCLEOTIDE SEQUENCE</scope>
    <source>
        <strain evidence="1">Duluth1</strain>
        <tissue evidence="1">Whole animal</tissue>
    </source>
</reference>
<reference evidence="1" key="1">
    <citation type="journal article" date="2019" name="bioRxiv">
        <title>The Genome of the Zebra Mussel, Dreissena polymorpha: A Resource for Invasive Species Research.</title>
        <authorList>
            <person name="McCartney M.A."/>
            <person name="Auch B."/>
            <person name="Kono T."/>
            <person name="Mallez S."/>
            <person name="Zhang Y."/>
            <person name="Obille A."/>
            <person name="Becker A."/>
            <person name="Abrahante J.E."/>
            <person name="Garbe J."/>
            <person name="Badalamenti J.P."/>
            <person name="Herman A."/>
            <person name="Mangelson H."/>
            <person name="Liachko I."/>
            <person name="Sullivan S."/>
            <person name="Sone E.D."/>
            <person name="Koren S."/>
            <person name="Silverstein K.A.T."/>
            <person name="Beckman K.B."/>
            <person name="Gohl D.M."/>
        </authorList>
    </citation>
    <scope>NUCLEOTIDE SEQUENCE</scope>
    <source>
        <strain evidence="1">Duluth1</strain>
        <tissue evidence="1">Whole animal</tissue>
    </source>
</reference>
<name>A0A9D4RVR1_DREPO</name>